<organism evidence="1 2">
    <name type="scientific">Blastococcus colisei</name>
    <dbReference type="NCBI Taxonomy" id="1564162"/>
    <lineage>
        <taxon>Bacteria</taxon>
        <taxon>Bacillati</taxon>
        <taxon>Actinomycetota</taxon>
        <taxon>Actinomycetes</taxon>
        <taxon>Geodermatophilales</taxon>
        <taxon>Geodermatophilaceae</taxon>
        <taxon>Blastococcus</taxon>
    </lineage>
</organism>
<proteinExistence type="predicted"/>
<dbReference type="EMBL" id="VFQE01000001">
    <property type="protein sequence ID" value="TQN44406.1"/>
    <property type="molecule type" value="Genomic_DNA"/>
</dbReference>
<accession>A0A543PK01</accession>
<dbReference type="Proteomes" id="UP000319865">
    <property type="component" value="Unassembled WGS sequence"/>
</dbReference>
<name>A0A543PK01_9ACTN</name>
<evidence type="ECO:0000313" key="1">
    <source>
        <dbReference type="EMBL" id="TQN44406.1"/>
    </source>
</evidence>
<protein>
    <submittedName>
        <fullName evidence="1">Uncharacterized protein</fullName>
    </submittedName>
</protein>
<dbReference type="AlphaFoldDB" id="A0A543PK01"/>
<dbReference type="RefSeq" id="WP_142026827.1">
    <property type="nucleotide sequence ID" value="NZ_VFQE01000001.1"/>
</dbReference>
<keyword evidence="2" id="KW-1185">Reference proteome</keyword>
<gene>
    <name evidence="1" type="ORF">FHU33_3908</name>
</gene>
<sequence length="84" mass="8548">MSAMQDPTLAAVWSAAVVHARASLVAVDAGELRASARQVEIWRATIAKAVAWGLACGPGCVTCGGLGQVDDGDRLCPERRGGAA</sequence>
<comment type="caution">
    <text evidence="1">The sequence shown here is derived from an EMBL/GenBank/DDBJ whole genome shotgun (WGS) entry which is preliminary data.</text>
</comment>
<reference evidence="1 2" key="1">
    <citation type="submission" date="2019-06" db="EMBL/GenBank/DDBJ databases">
        <title>Sequencing the genomes of 1000 actinobacteria strains.</title>
        <authorList>
            <person name="Klenk H.-P."/>
        </authorList>
    </citation>
    <scope>NUCLEOTIDE SEQUENCE [LARGE SCALE GENOMIC DNA]</scope>
    <source>
        <strain evidence="1 2">DSM 46837</strain>
    </source>
</reference>
<evidence type="ECO:0000313" key="2">
    <source>
        <dbReference type="Proteomes" id="UP000319865"/>
    </source>
</evidence>